<dbReference type="InterPro" id="IPR008259">
    <property type="entry name" value="FMN_hydac_DH_AS"/>
</dbReference>
<comment type="catalytic activity">
    <reaction evidence="5">
        <text>2-hydroxyoctanoate + O2 = 2-oxooctanoate + H2O2</text>
        <dbReference type="Rhea" id="RHEA:67940"/>
        <dbReference type="ChEBI" id="CHEBI:15379"/>
        <dbReference type="ChEBI" id="CHEBI:16240"/>
        <dbReference type="ChEBI" id="CHEBI:133514"/>
        <dbReference type="ChEBI" id="CHEBI:176689"/>
    </reaction>
    <physiologicalReaction direction="left-to-right" evidence="5">
        <dbReference type="Rhea" id="RHEA:67941"/>
    </physiologicalReaction>
</comment>
<dbReference type="SUPFAM" id="SSF51395">
    <property type="entry name" value="FMN-linked oxidoreductases"/>
    <property type="match status" value="1"/>
</dbReference>
<dbReference type="Gene3D" id="2.60.120.620">
    <property type="entry name" value="q2cbj1_9rhob like domain"/>
    <property type="match status" value="1"/>
</dbReference>
<dbReference type="Proteomes" id="UP000694865">
    <property type="component" value="Unplaced"/>
</dbReference>
<name>A0ABM0MMG4_SACKO</name>
<reference evidence="8" key="1">
    <citation type="submission" date="2025-08" db="UniProtKB">
        <authorList>
            <consortium name="RefSeq"/>
        </authorList>
    </citation>
    <scope>IDENTIFICATION</scope>
    <source>
        <tissue evidence="8">Testes</tissue>
    </source>
</reference>
<dbReference type="Gene3D" id="3.20.20.70">
    <property type="entry name" value="Aldolase class I"/>
    <property type="match status" value="1"/>
</dbReference>
<dbReference type="InterPro" id="IPR012133">
    <property type="entry name" value="Alpha-hydoxy_acid_DH_FMN"/>
</dbReference>
<protein>
    <submittedName>
        <fullName evidence="8">Hydroxyacid oxidase 2-like</fullName>
    </submittedName>
</protein>
<evidence type="ECO:0000259" key="6">
    <source>
        <dbReference type="PROSITE" id="PS51349"/>
    </source>
</evidence>
<evidence type="ECO:0000256" key="5">
    <source>
        <dbReference type="ARBA" id="ARBA00029327"/>
    </source>
</evidence>
<dbReference type="PROSITE" id="PS51349">
    <property type="entry name" value="FMN_HYDROXY_ACID_DH_2"/>
    <property type="match status" value="1"/>
</dbReference>
<feature type="domain" description="FMN hydroxy acid dehydrogenase" evidence="6">
    <location>
        <begin position="2"/>
        <end position="363"/>
    </location>
</feature>
<dbReference type="InterPro" id="IPR000262">
    <property type="entry name" value="FMN-dep_DH"/>
</dbReference>
<evidence type="ECO:0000256" key="1">
    <source>
        <dbReference type="ARBA" id="ARBA00001917"/>
    </source>
</evidence>
<evidence type="ECO:0000313" key="7">
    <source>
        <dbReference type="Proteomes" id="UP000694865"/>
    </source>
</evidence>
<dbReference type="PANTHER" id="PTHR10578">
    <property type="entry name" value="S -2-HYDROXY-ACID OXIDASE-RELATED"/>
    <property type="match status" value="1"/>
</dbReference>
<proteinExistence type="inferred from homology"/>
<keyword evidence="2" id="KW-0560">Oxidoreductase</keyword>
<dbReference type="GeneID" id="100377536"/>
<evidence type="ECO:0000256" key="2">
    <source>
        <dbReference type="ARBA" id="ARBA00023002"/>
    </source>
</evidence>
<evidence type="ECO:0000256" key="3">
    <source>
        <dbReference type="ARBA" id="ARBA00024042"/>
    </source>
</evidence>
<dbReference type="InterPro" id="IPR037396">
    <property type="entry name" value="FMN_HAD"/>
</dbReference>
<dbReference type="RefSeq" id="XP_006821205.1">
    <property type="nucleotide sequence ID" value="XM_006821142.1"/>
</dbReference>
<dbReference type="SUPFAM" id="SSF51197">
    <property type="entry name" value="Clavaminate synthase-like"/>
    <property type="match status" value="1"/>
</dbReference>
<dbReference type="InterPro" id="IPR008775">
    <property type="entry name" value="Phytyl_CoA_dOase-like"/>
</dbReference>
<dbReference type="PROSITE" id="PS00557">
    <property type="entry name" value="FMN_HYDROXY_ACID_DH_1"/>
    <property type="match status" value="1"/>
</dbReference>
<comment type="catalytic activity">
    <reaction evidence="4">
        <text>a (2S)-2-hydroxycarboxylate + O2 = a 2-oxocarboxylate + H2O2</text>
        <dbReference type="Rhea" id="RHEA:16789"/>
        <dbReference type="ChEBI" id="CHEBI:15379"/>
        <dbReference type="ChEBI" id="CHEBI:16240"/>
        <dbReference type="ChEBI" id="CHEBI:35179"/>
        <dbReference type="ChEBI" id="CHEBI:58123"/>
        <dbReference type="EC" id="1.1.3.15"/>
    </reaction>
    <physiologicalReaction direction="left-to-right" evidence="4">
        <dbReference type="Rhea" id="RHEA:16790"/>
    </physiologicalReaction>
</comment>
<comment type="similarity">
    <text evidence="3">Belongs to the FMN-dependent alpha-hydroxy acid dehydrogenase family.</text>
</comment>
<keyword evidence="7" id="KW-1185">Reference proteome</keyword>
<evidence type="ECO:0000256" key="4">
    <source>
        <dbReference type="ARBA" id="ARBA00029325"/>
    </source>
</evidence>
<sequence length="628" mass="69588">MADKPPLVCLDDYEDYASTHLDQVTLGFFKSGADEEISRDENRKAFSRLKLLPRVLRDVSKRDLSTTIVGNPIQFPVCIASSAFHRLACSDGEASTAKAAKAMNTCIMLSTYSTTPLEDVAAAGSGVLKWFQLYIWNPREVSVNLIKRAETTGFKALVLTVDTPATGKRRIDIYSGGFTLPPHLELVHLPERYRITSSDADQDYGGPKNLLDTTLTWECIAWMRSVTKLPIVLKGILSPEDALLAVEHKVDGIIVSNHGGRQLDTVPATIEMLPQIVKAVNGKLEVYLDGGVRNGTDVLKAIALGARAVFVGRPIIYGLVYAAKEGATQVLQILKDEFSLAMALSEFVHDGNELHVTKSMFDSWRDNGYIIIRSLLCDREIVKLKSVLESKTVQENAGGRDDGNGRKTKSCVWNQPGEDVSGMVARSNKVAGTVEQLLGGEIYHYHSKVIMKDALVGASYRWHQDYGYWYHYGCLFPDMASVFIAVDKATKENGCLQILSGSHKMGRIEHILTGGQAGVDPERLDLILKSDRFEKVYLELEPGDACYFHCNILHSSAQNHSTQRRWAFIIAYNRASNDPVFKTVDPQYSYLEKVPDSAIVSCTNFDDLEAKDFVVTSNLKSDFNVKVS</sequence>
<dbReference type="InterPro" id="IPR013785">
    <property type="entry name" value="Aldolase_TIM"/>
</dbReference>
<gene>
    <name evidence="8" type="primary">LOC100377536</name>
</gene>
<comment type="cofactor">
    <cofactor evidence="1">
        <name>FMN</name>
        <dbReference type="ChEBI" id="CHEBI:58210"/>
    </cofactor>
</comment>
<dbReference type="Pfam" id="PF01070">
    <property type="entry name" value="FMN_dh"/>
    <property type="match status" value="1"/>
</dbReference>
<organism evidence="7 8">
    <name type="scientific">Saccoglossus kowalevskii</name>
    <name type="common">Acorn worm</name>
    <dbReference type="NCBI Taxonomy" id="10224"/>
    <lineage>
        <taxon>Eukaryota</taxon>
        <taxon>Metazoa</taxon>
        <taxon>Hemichordata</taxon>
        <taxon>Enteropneusta</taxon>
        <taxon>Harrimaniidae</taxon>
        <taxon>Saccoglossus</taxon>
    </lineage>
</organism>
<dbReference type="Pfam" id="PF05721">
    <property type="entry name" value="PhyH"/>
    <property type="match status" value="1"/>
</dbReference>
<dbReference type="PANTHER" id="PTHR10578:SF149">
    <property type="entry name" value="2-HYDROXYACID OXIDASE 2"/>
    <property type="match status" value="1"/>
</dbReference>
<accession>A0ABM0MMG4</accession>
<dbReference type="CDD" id="cd02809">
    <property type="entry name" value="alpha_hydroxyacid_oxid_FMN"/>
    <property type="match status" value="1"/>
</dbReference>
<evidence type="ECO:0000313" key="8">
    <source>
        <dbReference type="RefSeq" id="XP_006821205.1"/>
    </source>
</evidence>